<feature type="non-terminal residue" evidence="2">
    <location>
        <position position="132"/>
    </location>
</feature>
<sequence length="132" mass="14421">WYKLVDKNGKQEKDRGEVLLDIQFMRNNLTASMFDLSMTDKPRSGIGKLKDKIRGKKKDGMSDSVSAIVPEGEGEGGSDNPKKKTKLKSLFGPKTNLQRNVSQSMSTLGTLPEKNSSLSSSRSSGLNVDSPD</sequence>
<evidence type="ECO:0000313" key="2">
    <source>
        <dbReference type="EMBL" id="KAL0186560.1"/>
    </source>
</evidence>
<comment type="caution">
    <text evidence="2">The sequence shown here is derived from an EMBL/GenBank/DDBJ whole genome shotgun (WGS) entry which is preliminary data.</text>
</comment>
<dbReference type="PANTHER" id="PTHR15746">
    <property type="entry name" value="RAB11-RELATED"/>
    <property type="match status" value="1"/>
</dbReference>
<dbReference type="AlphaFoldDB" id="A0ABD0QKJ2"/>
<feature type="compositionally biased region" description="Basic and acidic residues" evidence="1">
    <location>
        <begin position="40"/>
        <end position="52"/>
    </location>
</feature>
<accession>A0ABD0QKJ2</accession>
<keyword evidence="3" id="KW-1185">Reference proteome</keyword>
<evidence type="ECO:0000313" key="3">
    <source>
        <dbReference type="Proteomes" id="UP001529510"/>
    </source>
</evidence>
<proteinExistence type="predicted"/>
<protein>
    <recommendedName>
        <fullName evidence="4">Rab11 family-interacting protein 1</fullName>
    </recommendedName>
</protein>
<reference evidence="2 3" key="1">
    <citation type="submission" date="2024-05" db="EMBL/GenBank/DDBJ databases">
        <title>Genome sequencing and assembly of Indian major carp, Cirrhinus mrigala (Hamilton, 1822).</title>
        <authorList>
            <person name="Mohindra V."/>
            <person name="Chowdhury L.M."/>
            <person name="Lal K."/>
            <person name="Jena J.K."/>
        </authorList>
    </citation>
    <scope>NUCLEOTIDE SEQUENCE [LARGE SCALE GENOMIC DNA]</scope>
    <source>
        <strain evidence="2">CM1030</strain>
        <tissue evidence="2">Blood</tissue>
    </source>
</reference>
<feature type="non-terminal residue" evidence="2">
    <location>
        <position position="1"/>
    </location>
</feature>
<evidence type="ECO:0000256" key="1">
    <source>
        <dbReference type="SAM" id="MobiDB-lite"/>
    </source>
</evidence>
<dbReference type="InterPro" id="IPR037789">
    <property type="entry name" value="FIP_classI"/>
</dbReference>
<dbReference type="PANTHER" id="PTHR15746:SF22">
    <property type="entry name" value="RAB11 FAMILY-INTERACTING PROTEIN 1"/>
    <property type="match status" value="1"/>
</dbReference>
<dbReference type="EMBL" id="JAMKFB020000008">
    <property type="protein sequence ID" value="KAL0186560.1"/>
    <property type="molecule type" value="Genomic_DNA"/>
</dbReference>
<organism evidence="2 3">
    <name type="scientific">Cirrhinus mrigala</name>
    <name type="common">Mrigala</name>
    <dbReference type="NCBI Taxonomy" id="683832"/>
    <lineage>
        <taxon>Eukaryota</taxon>
        <taxon>Metazoa</taxon>
        <taxon>Chordata</taxon>
        <taxon>Craniata</taxon>
        <taxon>Vertebrata</taxon>
        <taxon>Euteleostomi</taxon>
        <taxon>Actinopterygii</taxon>
        <taxon>Neopterygii</taxon>
        <taxon>Teleostei</taxon>
        <taxon>Ostariophysi</taxon>
        <taxon>Cypriniformes</taxon>
        <taxon>Cyprinidae</taxon>
        <taxon>Labeoninae</taxon>
        <taxon>Labeonini</taxon>
        <taxon>Cirrhinus</taxon>
    </lineage>
</organism>
<feature type="compositionally biased region" description="Polar residues" evidence="1">
    <location>
        <begin position="95"/>
        <end position="115"/>
    </location>
</feature>
<dbReference type="Proteomes" id="UP001529510">
    <property type="component" value="Unassembled WGS sequence"/>
</dbReference>
<feature type="region of interest" description="Disordered" evidence="1">
    <location>
        <begin position="40"/>
        <end position="132"/>
    </location>
</feature>
<name>A0ABD0QKJ2_CIRMR</name>
<gene>
    <name evidence="2" type="ORF">M9458_018230</name>
</gene>
<evidence type="ECO:0008006" key="4">
    <source>
        <dbReference type="Google" id="ProtNLM"/>
    </source>
</evidence>